<proteinExistence type="inferred from homology"/>
<keyword evidence="4" id="KW-1185">Reference proteome</keyword>
<feature type="domain" description="GH16" evidence="2">
    <location>
        <begin position="17"/>
        <end position="285"/>
    </location>
</feature>
<dbReference type="Proteomes" id="UP001374893">
    <property type="component" value="Chromosome"/>
</dbReference>
<dbReference type="InterPro" id="IPR013320">
    <property type="entry name" value="ConA-like_dom_sf"/>
</dbReference>
<dbReference type="CDD" id="cd08023">
    <property type="entry name" value="GH16_laminarinase_like"/>
    <property type="match status" value="1"/>
</dbReference>
<evidence type="ECO:0000259" key="2">
    <source>
        <dbReference type="PROSITE" id="PS51762"/>
    </source>
</evidence>
<dbReference type="RefSeq" id="WP_338688092.1">
    <property type="nucleotide sequence ID" value="NZ_AP024702.1"/>
</dbReference>
<dbReference type="SUPFAM" id="SSF49899">
    <property type="entry name" value="Concanavalin A-like lectins/glucanases"/>
    <property type="match status" value="1"/>
</dbReference>
<evidence type="ECO:0000256" key="1">
    <source>
        <dbReference type="ARBA" id="ARBA00006865"/>
    </source>
</evidence>
<protein>
    <submittedName>
        <fullName evidence="3">Endo-1,3-beta-glucanase</fullName>
    </submittedName>
</protein>
<dbReference type="EMBL" id="AP024702">
    <property type="protein sequence ID" value="BCX46460.1"/>
    <property type="molecule type" value="Genomic_DNA"/>
</dbReference>
<gene>
    <name evidence="3" type="ORF">HAHE_03680</name>
</gene>
<dbReference type="PANTHER" id="PTHR10963">
    <property type="entry name" value="GLYCOSYL HYDROLASE-RELATED"/>
    <property type="match status" value="1"/>
</dbReference>
<evidence type="ECO:0000313" key="4">
    <source>
        <dbReference type="Proteomes" id="UP001374893"/>
    </source>
</evidence>
<accession>A0ABM7R726</accession>
<dbReference type="InterPro" id="IPR000757">
    <property type="entry name" value="Beta-glucanase-like"/>
</dbReference>
<organism evidence="3 4">
    <name type="scientific">Haloferula helveola</name>
    <dbReference type="NCBI Taxonomy" id="490095"/>
    <lineage>
        <taxon>Bacteria</taxon>
        <taxon>Pseudomonadati</taxon>
        <taxon>Verrucomicrobiota</taxon>
        <taxon>Verrucomicrobiia</taxon>
        <taxon>Verrucomicrobiales</taxon>
        <taxon>Verrucomicrobiaceae</taxon>
        <taxon>Haloferula</taxon>
    </lineage>
</organism>
<comment type="similarity">
    <text evidence="1">Belongs to the glycosyl hydrolase 16 family.</text>
</comment>
<reference evidence="3 4" key="1">
    <citation type="submission" date="2021-06" db="EMBL/GenBank/DDBJ databases">
        <title>Complete genome of Haloferula helveola possessing various polysaccharide degrading enzymes.</title>
        <authorList>
            <person name="Takami H."/>
            <person name="Huang C."/>
            <person name="Hamasaki K."/>
        </authorList>
    </citation>
    <scope>NUCLEOTIDE SEQUENCE [LARGE SCALE GENOMIC DNA]</scope>
    <source>
        <strain evidence="3 4">CN-1</strain>
    </source>
</reference>
<dbReference type="Gene3D" id="2.60.120.200">
    <property type="match status" value="1"/>
</dbReference>
<dbReference type="InterPro" id="IPR050546">
    <property type="entry name" value="Glycosyl_Hydrlase_16"/>
</dbReference>
<name>A0ABM7R726_9BACT</name>
<evidence type="ECO:0000313" key="3">
    <source>
        <dbReference type="EMBL" id="BCX46460.1"/>
    </source>
</evidence>
<dbReference type="PANTHER" id="PTHR10963:SF55">
    <property type="entry name" value="GLYCOSIDE HYDROLASE FAMILY 16 PROTEIN"/>
    <property type="match status" value="1"/>
</dbReference>
<dbReference type="Pfam" id="PF00722">
    <property type="entry name" value="Glyco_hydro_16"/>
    <property type="match status" value="1"/>
</dbReference>
<sequence>MKHLLLLFFVLLPLHAEEWKLVWSDEFEGTEVDPKKWGFQIGNGFFNYDANQWIHGWGNNELQYYTEDNAAVRDGKLVITARKESLHGCGYTSARLRTMTRDGKPLFSQCYGRFEVRAKLPKGQGLWPAIWMLPDDNPYGGWAASGEIDIMEARGQEPGKVLGTIHYGGKWPANVHSGGEHEFPEGEGIDGFHTYSVEWEPGEIRWFVDGKKFSTKQFWWSGSKGGEQPKSAADLNPWPAPFDKPFHLVINLAVGGQFLGNPDASTSFPAEMQIDYVRVFEKPGGYGEIPARGEGKLPFE</sequence>
<dbReference type="PROSITE" id="PS51762">
    <property type="entry name" value="GH16_2"/>
    <property type="match status" value="1"/>
</dbReference>